<keyword evidence="2" id="KW-0472">Membrane</keyword>
<evidence type="ECO:0000256" key="1">
    <source>
        <dbReference type="SAM" id="MobiDB-lite"/>
    </source>
</evidence>
<reference evidence="4" key="1">
    <citation type="submission" date="2016-10" db="EMBL/GenBank/DDBJ databases">
        <authorList>
            <person name="Varghese N."/>
            <person name="Submissions S."/>
        </authorList>
    </citation>
    <scope>NUCLEOTIDE SEQUENCE [LARGE SCALE GENOMIC DNA]</scope>
    <source>
        <strain evidence="4">CGMCC 1.11014</strain>
    </source>
</reference>
<feature type="transmembrane region" description="Helical" evidence="2">
    <location>
        <begin position="69"/>
        <end position="90"/>
    </location>
</feature>
<name>A0A1I7FQD9_9BURK</name>
<feature type="region of interest" description="Disordered" evidence="1">
    <location>
        <begin position="196"/>
        <end position="224"/>
    </location>
</feature>
<keyword evidence="4" id="KW-1185">Reference proteome</keyword>
<accession>A0A1I7FQD9</accession>
<proteinExistence type="predicted"/>
<dbReference type="STRING" id="1035707.SAMN05216552_1002211"/>
<protein>
    <submittedName>
        <fullName evidence="3">Uncharacterized protein</fullName>
    </submittedName>
</protein>
<feature type="transmembrane region" description="Helical" evidence="2">
    <location>
        <begin position="172"/>
        <end position="188"/>
    </location>
</feature>
<dbReference type="EMBL" id="FPBO01000002">
    <property type="protein sequence ID" value="SFU38390.1"/>
    <property type="molecule type" value="Genomic_DNA"/>
</dbReference>
<dbReference type="Proteomes" id="UP000199391">
    <property type="component" value="Unassembled WGS sequence"/>
</dbReference>
<feature type="transmembrane region" description="Helical" evidence="2">
    <location>
        <begin position="110"/>
        <end position="126"/>
    </location>
</feature>
<evidence type="ECO:0000256" key="2">
    <source>
        <dbReference type="SAM" id="Phobius"/>
    </source>
</evidence>
<keyword evidence="2" id="KW-1133">Transmembrane helix</keyword>
<sequence length="224" mass="24205">MQPFFAFRRVDLRCGHRSPIRQQQAQRCNPPRADLIGAGPCAWRCAIMPITGRAGAVEEAMFENSQLNWLVFEGLLPLFGSGLLFVGVGWCKYAVSSSVSSFAWREAIDSMGWLYGALTIAVQSSVRCFDAGKAEIGLGWWAVFCAIVCAMLLISAMGERGHDPAWQPTSKLKWHAFALVAVVLLNGYRVQAIPKKGSSPVTTPAAAVAPSPAAPPALDSKERP</sequence>
<keyword evidence="2" id="KW-0812">Transmembrane</keyword>
<evidence type="ECO:0000313" key="4">
    <source>
        <dbReference type="Proteomes" id="UP000199391"/>
    </source>
</evidence>
<organism evidence="3 4">
    <name type="scientific">Pseudoduganella namucuonensis</name>
    <dbReference type="NCBI Taxonomy" id="1035707"/>
    <lineage>
        <taxon>Bacteria</taxon>
        <taxon>Pseudomonadati</taxon>
        <taxon>Pseudomonadota</taxon>
        <taxon>Betaproteobacteria</taxon>
        <taxon>Burkholderiales</taxon>
        <taxon>Oxalobacteraceae</taxon>
        <taxon>Telluria group</taxon>
        <taxon>Pseudoduganella</taxon>
    </lineage>
</organism>
<feature type="compositionally biased region" description="Low complexity" evidence="1">
    <location>
        <begin position="198"/>
        <end position="211"/>
    </location>
</feature>
<dbReference type="AlphaFoldDB" id="A0A1I7FQD9"/>
<gene>
    <name evidence="3" type="ORF">SAMN05216552_1002211</name>
</gene>
<evidence type="ECO:0000313" key="3">
    <source>
        <dbReference type="EMBL" id="SFU38390.1"/>
    </source>
</evidence>
<feature type="transmembrane region" description="Helical" evidence="2">
    <location>
        <begin position="138"/>
        <end position="157"/>
    </location>
</feature>